<feature type="compositionally biased region" description="Polar residues" evidence="3">
    <location>
        <begin position="116"/>
        <end position="129"/>
    </location>
</feature>
<dbReference type="Proteomes" id="UP000739284">
    <property type="component" value="Unassembled WGS sequence"/>
</dbReference>
<name>A0ABS6LD13_9GAMM</name>
<evidence type="ECO:0000256" key="3">
    <source>
        <dbReference type="SAM" id="MobiDB-lite"/>
    </source>
</evidence>
<feature type="DNA-binding region" evidence="1">
    <location>
        <begin position="55"/>
        <end position="61"/>
    </location>
</feature>
<comment type="caution">
    <text evidence="4">The sequence shown here is derived from an EMBL/GenBank/DDBJ whole genome shotgun (WGS) entry which is preliminary data.</text>
</comment>
<accession>A0ABS6LD13</accession>
<dbReference type="PANTHER" id="PTHR10302:SF27">
    <property type="entry name" value="SINGLE-STRANDED DNA-BINDING PROTEIN"/>
    <property type="match status" value="1"/>
</dbReference>
<gene>
    <name evidence="4" type="primary">ssb</name>
    <name evidence="4" type="ORF">J1784_07340</name>
</gene>
<evidence type="ECO:0000313" key="5">
    <source>
        <dbReference type="Proteomes" id="UP000739284"/>
    </source>
</evidence>
<feature type="region of interest" description="Disordered" evidence="3">
    <location>
        <begin position="116"/>
        <end position="170"/>
    </location>
</feature>
<protein>
    <recommendedName>
        <fullName evidence="1 2">Single-stranded DNA-binding protein</fullName>
        <shortName evidence="1">SSB</shortName>
    </recommendedName>
</protein>
<evidence type="ECO:0000256" key="1">
    <source>
        <dbReference type="HAMAP-Rule" id="MF_00984"/>
    </source>
</evidence>
<organism evidence="4 5">
    <name type="scientific">Rahnella ecdela</name>
    <dbReference type="NCBI Taxonomy" id="2816250"/>
    <lineage>
        <taxon>Bacteria</taxon>
        <taxon>Pseudomonadati</taxon>
        <taxon>Pseudomonadota</taxon>
        <taxon>Gammaproteobacteria</taxon>
        <taxon>Enterobacterales</taxon>
        <taxon>Yersiniaceae</taxon>
        <taxon>Rahnella</taxon>
    </lineage>
</organism>
<dbReference type="RefSeq" id="WP_217148627.1">
    <property type="nucleotide sequence ID" value="NZ_JAFMOY010000117.1"/>
</dbReference>
<comment type="subunit">
    <text evidence="1">Homotetramer.</text>
</comment>
<keyword evidence="1 2" id="KW-0238">DNA-binding</keyword>
<dbReference type="CDD" id="cd04496">
    <property type="entry name" value="SSB_OBF"/>
    <property type="match status" value="1"/>
</dbReference>
<dbReference type="InterPro" id="IPR011344">
    <property type="entry name" value="ssDNA-bd"/>
</dbReference>
<evidence type="ECO:0000313" key="4">
    <source>
        <dbReference type="EMBL" id="MBU9844822.1"/>
    </source>
</evidence>
<dbReference type="GO" id="GO:0003677">
    <property type="term" value="F:DNA binding"/>
    <property type="evidence" value="ECO:0007669"/>
    <property type="project" value="UniProtKB-KW"/>
</dbReference>
<dbReference type="HAMAP" id="MF_00984">
    <property type="entry name" value="SSB"/>
    <property type="match status" value="1"/>
</dbReference>
<proteinExistence type="inferred from homology"/>
<dbReference type="PIRSF" id="PIRSF002070">
    <property type="entry name" value="SSB"/>
    <property type="match status" value="1"/>
</dbReference>
<reference evidence="4 5" key="1">
    <citation type="submission" date="2021-03" db="EMBL/GenBank/DDBJ databases">
        <title>Five novel Rahnella species.</title>
        <authorList>
            <person name="Brady C."/>
            <person name="Asselin J."/>
            <person name="Beer S."/>
            <person name="Bruberg M.B."/>
            <person name="Crampton B."/>
            <person name="Venter S."/>
            <person name="Arnold D."/>
            <person name="Denman S."/>
        </authorList>
    </citation>
    <scope>NUCLEOTIDE SEQUENCE [LARGE SCALE GENOMIC DNA]</scope>
    <source>
        <strain evidence="4 5">FRB 231</strain>
    </source>
</reference>
<comment type="caution">
    <text evidence="1">Lacks conserved residue(s) required for the propagation of feature annotation.</text>
</comment>
<keyword evidence="5" id="KW-1185">Reference proteome</keyword>
<dbReference type="NCBIfam" id="TIGR00621">
    <property type="entry name" value="ssb"/>
    <property type="match status" value="1"/>
</dbReference>
<dbReference type="PROSITE" id="PS50935">
    <property type="entry name" value="SSB"/>
    <property type="match status" value="1"/>
</dbReference>
<dbReference type="PANTHER" id="PTHR10302">
    <property type="entry name" value="SINGLE-STRANDED DNA-BINDING PROTEIN"/>
    <property type="match status" value="1"/>
</dbReference>
<dbReference type="InterPro" id="IPR000424">
    <property type="entry name" value="Primosome_PriB/ssb"/>
</dbReference>
<dbReference type="EMBL" id="JAFMOY010000117">
    <property type="protein sequence ID" value="MBU9844822.1"/>
    <property type="molecule type" value="Genomic_DNA"/>
</dbReference>
<dbReference type="Pfam" id="PF00436">
    <property type="entry name" value="SSB"/>
    <property type="match status" value="1"/>
</dbReference>
<sequence length="170" mass="18493">MAERGVNKVLLIGNLGKAPVIRYMPKGGAVANLSLVTSEHWRDKATGEQKEKTEWHRVVVFGKLAEVASVYLTKGAKVYIEGQLQTRKWQDELGVEHDTTEVIVKSRGTLQVLSNLRQGGRPSDSQASALATRMAQPVAKTPQASKGNLPVHTAPTGQSPHAVDFDDLPF</sequence>
<evidence type="ECO:0000256" key="2">
    <source>
        <dbReference type="PIRNR" id="PIRNR002070"/>
    </source>
</evidence>